<evidence type="ECO:0000256" key="11">
    <source>
        <dbReference type="SAM" id="Coils"/>
    </source>
</evidence>
<feature type="modified residue" description="4-aspartylphosphate" evidence="10">
    <location>
        <position position="1039"/>
    </location>
</feature>
<keyword evidence="6" id="KW-0418">Kinase</keyword>
<dbReference type="Pfam" id="PF08447">
    <property type="entry name" value="PAS_3"/>
    <property type="match status" value="1"/>
</dbReference>
<evidence type="ECO:0000256" key="12">
    <source>
        <dbReference type="SAM" id="Phobius"/>
    </source>
</evidence>
<dbReference type="CDD" id="cd17546">
    <property type="entry name" value="REC_hyHK_CKI1_RcsC-like"/>
    <property type="match status" value="2"/>
</dbReference>
<dbReference type="SUPFAM" id="SSF52172">
    <property type="entry name" value="CheY-like"/>
    <property type="match status" value="2"/>
</dbReference>
<dbReference type="InterPro" id="IPR001789">
    <property type="entry name" value="Sig_transdc_resp-reg_receiver"/>
</dbReference>
<evidence type="ECO:0000256" key="7">
    <source>
        <dbReference type="ARBA" id="ARBA00023012"/>
    </source>
</evidence>
<dbReference type="InterPro" id="IPR013655">
    <property type="entry name" value="PAS_fold_3"/>
</dbReference>
<evidence type="ECO:0000313" key="18">
    <source>
        <dbReference type="Proteomes" id="UP001055091"/>
    </source>
</evidence>
<dbReference type="CDD" id="cd16922">
    <property type="entry name" value="HATPase_EvgS-ArcB-TorS-like"/>
    <property type="match status" value="1"/>
</dbReference>
<dbReference type="PANTHER" id="PTHR45339:SF3">
    <property type="entry name" value="HISTIDINE KINASE"/>
    <property type="match status" value="1"/>
</dbReference>
<comment type="similarity">
    <text evidence="2">In the N-terminal section; belongs to the phytochrome family.</text>
</comment>
<dbReference type="InterPro" id="IPR011006">
    <property type="entry name" value="CheY-like_superfamily"/>
</dbReference>
<dbReference type="InterPro" id="IPR004358">
    <property type="entry name" value="Sig_transdc_His_kin-like_C"/>
</dbReference>
<dbReference type="CDD" id="cd12912">
    <property type="entry name" value="PDC2_MCP_like"/>
    <property type="match status" value="1"/>
</dbReference>
<dbReference type="EMBL" id="BQNJ01000001">
    <property type="protein sequence ID" value="GKG99493.1"/>
    <property type="molecule type" value="Genomic_DNA"/>
</dbReference>
<evidence type="ECO:0000259" key="16">
    <source>
        <dbReference type="PROSITE" id="PS50113"/>
    </source>
</evidence>
<feature type="domain" description="Histidine kinase" evidence="13">
    <location>
        <begin position="606"/>
        <end position="830"/>
    </location>
</feature>
<evidence type="ECO:0000259" key="14">
    <source>
        <dbReference type="PROSITE" id="PS50110"/>
    </source>
</evidence>
<dbReference type="InterPro" id="IPR000014">
    <property type="entry name" value="PAS"/>
</dbReference>
<dbReference type="FunFam" id="3.30.565.10:FF:000010">
    <property type="entry name" value="Sensor histidine kinase RcsC"/>
    <property type="match status" value="1"/>
</dbReference>
<evidence type="ECO:0000256" key="8">
    <source>
        <dbReference type="ARBA" id="ARBA00024867"/>
    </source>
</evidence>
<feature type="domain" description="Response regulatory" evidence="14">
    <location>
        <begin position="987"/>
        <end position="1108"/>
    </location>
</feature>
<dbReference type="PROSITE" id="PS50110">
    <property type="entry name" value="RESPONSE_REGULATORY"/>
    <property type="match status" value="2"/>
</dbReference>
<evidence type="ECO:0000259" key="15">
    <source>
        <dbReference type="PROSITE" id="PS50112"/>
    </source>
</evidence>
<keyword evidence="5 10" id="KW-0597">Phosphoprotein</keyword>
<organism evidence="17 18">
    <name type="scientific">Hungatella hathewayi</name>
    <dbReference type="NCBI Taxonomy" id="154046"/>
    <lineage>
        <taxon>Bacteria</taxon>
        <taxon>Bacillati</taxon>
        <taxon>Bacillota</taxon>
        <taxon>Clostridia</taxon>
        <taxon>Lachnospirales</taxon>
        <taxon>Lachnospiraceae</taxon>
        <taxon>Hungatella</taxon>
    </lineage>
</organism>
<comment type="caution">
    <text evidence="17">The sequence shown here is derived from an EMBL/GenBank/DDBJ whole genome shotgun (WGS) entry which is preliminary data.</text>
</comment>
<dbReference type="CDD" id="cd00130">
    <property type="entry name" value="PAS"/>
    <property type="match status" value="1"/>
</dbReference>
<dbReference type="Proteomes" id="UP001055091">
    <property type="component" value="Unassembled WGS sequence"/>
</dbReference>
<dbReference type="Gene3D" id="3.30.565.10">
    <property type="entry name" value="Histidine kinase-like ATPase, C-terminal domain"/>
    <property type="match status" value="1"/>
</dbReference>
<dbReference type="SMART" id="SM00448">
    <property type="entry name" value="REC"/>
    <property type="match status" value="2"/>
</dbReference>
<feature type="transmembrane region" description="Helical" evidence="12">
    <location>
        <begin position="12"/>
        <end position="35"/>
    </location>
</feature>
<dbReference type="AlphaFoldDB" id="A0AA37JEC4"/>
<protein>
    <recommendedName>
        <fullName evidence="9">Circadian input-output histidine kinase CikA</fullName>
        <ecNumber evidence="3">2.7.13.3</ecNumber>
    </recommendedName>
    <alternativeName>
        <fullName evidence="4">Stage 0 sporulation protein A homolog</fullName>
    </alternativeName>
</protein>
<evidence type="ECO:0000256" key="4">
    <source>
        <dbReference type="ARBA" id="ARBA00018672"/>
    </source>
</evidence>
<dbReference type="InterPro" id="IPR036890">
    <property type="entry name" value="HATPase_C_sf"/>
</dbReference>
<dbReference type="Gene3D" id="3.40.50.2300">
    <property type="match status" value="2"/>
</dbReference>
<sequence>MIKQQEGKARIKIAMVALLVSALIAFISVFFVSAVREQLWQQSVGTIRESTQQGMNTLRVQLQEEYGEMESMAGYLNQYDAGQQEELNVLISSYDRVDGRISLYLEDGRIFPEGNPGDTAAAEFLASASGEQGIIDPHICSANGGNEFNLYRKAVLKDGTAGYLLKSYDVGEIVDSFTVSFYHDAGFSYVVDTDGNVLIRPPHPGSNKTVQNLFDMLPDSQNDSDKLAQFAQSLIDKRTGWATFTYQGEDTVFCYIPLGLNSDWYLISIIPQDVVEAQTNQILIRTFILIAFILIGLAVLVTVYLRYVNQMNRKLRSQAGYIAHLYNAIPEGIALMSVEAPYRLLQLNREGMRLLHVQEENSNGKQLIDFVHPDDYPMAADIFRAAAGDDRKHSFENRVVREDGSFFWSGGLVEKTLNEDGTPILIATFHDITMEKLAEEEAEREKLQERRMLISAISNVFPVIISLNLTSDTLNFIYLQPGLLAEMGGQESFSRLYQDFMEAVHPDFQEDFRNRLSPENLKKTLGSSRQEVFLEARILLTDGQYHWTSTQIIYVENPYSGDQLAILLSRRIDEQKHEEEQHRQALQSALESAKAASVAKSRFLSNMSHDIRTPMNAIMGMTAIAASHMDDQERVRECLRKINLSSSHLLSLINDILDMSKIESGKISLRDEPFNFAELVAEVAELIRPQADAGHLDMNLSLMDLKDELVAGDPLRVRQICFNVLSNAVKYTPEGGHISVRLYQRDSGRREYQNFIFECSDTGLGMSPEFLDKLFLPFERVQDSTHSRVTGTGLGMAITKNIVDMMGGDIRVESELGEGSAFTVTLPLRLQNVPPEEVSSKWLGIHCLITDDDVQTCKSVTELLEDIGMRAEFTTEGVTAVSLAAQAMEREDPFELMIIDWKMPDMDGVEITRRIRKTAGDEVPIIILTAYDWSEIEEEARAAGVTAFLAKPFYRSKICYLLRELEEKKSPADDKETAVSHDFRGRRVLLAEDNLLNREIAHTLIEEMGASVEDACDGAEAVRKVAASEEGYYSLILMDVQMPVMSGYEATKAIRKLERRDAGTIPIVAMTANAFEDDRQEALRAGMNAHFSKPIDVKELEMLLSRYLERTEVNEE</sequence>
<dbReference type="SMART" id="SM00387">
    <property type="entry name" value="HATPase_c"/>
    <property type="match status" value="1"/>
</dbReference>
<feature type="coiled-coil region" evidence="11">
    <location>
        <begin position="430"/>
        <end position="457"/>
    </location>
</feature>
<dbReference type="InterPro" id="IPR035965">
    <property type="entry name" value="PAS-like_dom_sf"/>
</dbReference>
<dbReference type="PANTHER" id="PTHR45339">
    <property type="entry name" value="HYBRID SIGNAL TRANSDUCTION HISTIDINE KINASE J"/>
    <property type="match status" value="1"/>
</dbReference>
<feature type="transmembrane region" description="Helical" evidence="12">
    <location>
        <begin position="282"/>
        <end position="307"/>
    </location>
</feature>
<keyword evidence="12" id="KW-1133">Transmembrane helix</keyword>
<feature type="modified residue" description="4-aspartylphosphate" evidence="10">
    <location>
        <position position="900"/>
    </location>
</feature>
<comment type="function">
    <text evidence="8">May play the central regulatory role in sporulation. It may be an element of the effector pathway responsible for the activation of sporulation genes in response to nutritional stress. Spo0A may act in concert with spo0H (a sigma factor) to control the expression of some genes that are critical to the sporulation process.</text>
</comment>
<dbReference type="InterPro" id="IPR003594">
    <property type="entry name" value="HATPase_dom"/>
</dbReference>
<dbReference type="SUPFAM" id="SSF47384">
    <property type="entry name" value="Homodimeric domain of signal transducing histidine kinase"/>
    <property type="match status" value="1"/>
</dbReference>
<dbReference type="PROSITE" id="PS50113">
    <property type="entry name" value="PAC"/>
    <property type="match status" value="1"/>
</dbReference>
<dbReference type="GO" id="GO:0000155">
    <property type="term" value="F:phosphorelay sensor kinase activity"/>
    <property type="evidence" value="ECO:0007669"/>
    <property type="project" value="InterPro"/>
</dbReference>
<dbReference type="InterPro" id="IPR000700">
    <property type="entry name" value="PAS-assoc_C"/>
</dbReference>
<dbReference type="EC" id="2.7.13.3" evidence="3"/>
<dbReference type="NCBIfam" id="TIGR00229">
    <property type="entry name" value="sensory_box"/>
    <property type="match status" value="1"/>
</dbReference>
<dbReference type="SUPFAM" id="SSF55874">
    <property type="entry name" value="ATPase domain of HSP90 chaperone/DNA topoisomerase II/histidine kinase"/>
    <property type="match status" value="1"/>
</dbReference>
<feature type="domain" description="PAS" evidence="15">
    <location>
        <begin position="318"/>
        <end position="390"/>
    </location>
</feature>
<evidence type="ECO:0000256" key="2">
    <source>
        <dbReference type="ARBA" id="ARBA00006402"/>
    </source>
</evidence>
<dbReference type="InterPro" id="IPR003661">
    <property type="entry name" value="HisK_dim/P_dom"/>
</dbReference>
<name>A0AA37JEC4_9FIRM</name>
<dbReference type="InterPro" id="IPR036097">
    <property type="entry name" value="HisK_dim/P_sf"/>
</dbReference>
<dbReference type="CDD" id="cd00082">
    <property type="entry name" value="HisKA"/>
    <property type="match status" value="1"/>
</dbReference>
<dbReference type="SUPFAM" id="SSF55785">
    <property type="entry name" value="PYP-like sensor domain (PAS domain)"/>
    <property type="match status" value="1"/>
</dbReference>
<dbReference type="SMART" id="SM00388">
    <property type="entry name" value="HisKA"/>
    <property type="match status" value="1"/>
</dbReference>
<evidence type="ECO:0000256" key="9">
    <source>
        <dbReference type="ARBA" id="ARBA00074306"/>
    </source>
</evidence>
<evidence type="ECO:0000256" key="6">
    <source>
        <dbReference type="ARBA" id="ARBA00022777"/>
    </source>
</evidence>
<dbReference type="RefSeq" id="WP_118041966.1">
    <property type="nucleotide sequence ID" value="NZ_BQNJ01000001.1"/>
</dbReference>
<accession>A0AA37JEC4</accession>
<dbReference type="PRINTS" id="PR00344">
    <property type="entry name" value="BCTRLSENSOR"/>
</dbReference>
<keyword evidence="7" id="KW-0902">Two-component regulatory system</keyword>
<dbReference type="InterPro" id="IPR005467">
    <property type="entry name" value="His_kinase_dom"/>
</dbReference>
<dbReference type="Gene3D" id="1.10.287.130">
    <property type="match status" value="1"/>
</dbReference>
<gene>
    <name evidence="17" type="ORF">CE91St55_14750</name>
</gene>
<dbReference type="PROSITE" id="PS50109">
    <property type="entry name" value="HIS_KIN"/>
    <property type="match status" value="1"/>
</dbReference>
<evidence type="ECO:0000259" key="13">
    <source>
        <dbReference type="PROSITE" id="PS50109"/>
    </source>
</evidence>
<keyword evidence="12" id="KW-0472">Membrane</keyword>
<evidence type="ECO:0000256" key="3">
    <source>
        <dbReference type="ARBA" id="ARBA00012438"/>
    </source>
</evidence>
<feature type="domain" description="Response regulatory" evidence="14">
    <location>
        <begin position="846"/>
        <end position="966"/>
    </location>
</feature>
<proteinExistence type="inferred from homology"/>
<dbReference type="Gene3D" id="3.30.450.20">
    <property type="entry name" value="PAS domain"/>
    <property type="match status" value="3"/>
</dbReference>
<dbReference type="PROSITE" id="PS50112">
    <property type="entry name" value="PAS"/>
    <property type="match status" value="1"/>
</dbReference>
<evidence type="ECO:0000313" key="17">
    <source>
        <dbReference type="EMBL" id="GKG99493.1"/>
    </source>
</evidence>
<evidence type="ECO:0000256" key="1">
    <source>
        <dbReference type="ARBA" id="ARBA00000085"/>
    </source>
</evidence>
<keyword evidence="6" id="KW-0808">Transferase</keyword>
<evidence type="ECO:0000256" key="5">
    <source>
        <dbReference type="ARBA" id="ARBA00022553"/>
    </source>
</evidence>
<dbReference type="Pfam" id="PF00512">
    <property type="entry name" value="HisKA"/>
    <property type="match status" value="1"/>
</dbReference>
<feature type="domain" description="PAC" evidence="16">
    <location>
        <begin position="393"/>
        <end position="444"/>
    </location>
</feature>
<evidence type="ECO:0000256" key="10">
    <source>
        <dbReference type="PROSITE-ProRule" id="PRU00169"/>
    </source>
</evidence>
<reference evidence="17" key="1">
    <citation type="submission" date="2022-01" db="EMBL/GenBank/DDBJ databases">
        <title>Novel bile acid biosynthetic pathways are enriched in the microbiome of centenarians.</title>
        <authorList>
            <person name="Sato Y."/>
            <person name="Atarashi K."/>
            <person name="Plichta R.D."/>
            <person name="Arai Y."/>
            <person name="Sasajima S."/>
            <person name="Kearney M.S."/>
            <person name="Suda W."/>
            <person name="Takeshita K."/>
            <person name="Sasaki T."/>
            <person name="Okamoto S."/>
            <person name="Skelly N.A."/>
            <person name="Okamura Y."/>
            <person name="Vlamakis H."/>
            <person name="Li Y."/>
            <person name="Tanoue T."/>
            <person name="Takei H."/>
            <person name="Nittono H."/>
            <person name="Narushima S."/>
            <person name="Irie J."/>
            <person name="Itoh H."/>
            <person name="Moriya K."/>
            <person name="Sugiura Y."/>
            <person name="Suematsu M."/>
            <person name="Moritoki N."/>
            <person name="Shibata S."/>
            <person name="Littman R.D."/>
            <person name="Fischbach A.M."/>
            <person name="Uwamino Y."/>
            <person name="Inoue T."/>
            <person name="Honda A."/>
            <person name="Hattori M."/>
            <person name="Murai T."/>
            <person name="Xavier J.R."/>
            <person name="Hirose N."/>
            <person name="Honda K."/>
        </authorList>
    </citation>
    <scope>NUCLEOTIDE SEQUENCE</scope>
    <source>
        <strain evidence="17">CE91-St55</strain>
    </source>
</reference>
<comment type="catalytic activity">
    <reaction evidence="1">
        <text>ATP + protein L-histidine = ADP + protein N-phospho-L-histidine.</text>
        <dbReference type="EC" id="2.7.13.3"/>
    </reaction>
</comment>
<dbReference type="Pfam" id="PF02518">
    <property type="entry name" value="HATPase_c"/>
    <property type="match status" value="1"/>
</dbReference>
<keyword evidence="12" id="KW-0812">Transmembrane</keyword>
<dbReference type="Pfam" id="PF00072">
    <property type="entry name" value="Response_reg"/>
    <property type="match status" value="2"/>
</dbReference>
<keyword evidence="11" id="KW-0175">Coiled coil</keyword>